<name>A0A511QHZ0_9VIBR</name>
<keyword evidence="5" id="KW-1185">Reference proteome</keyword>
<protein>
    <recommendedName>
        <fullName evidence="3">Ig-like domain-containing protein</fullName>
    </recommendedName>
</protein>
<dbReference type="GO" id="GO:0004767">
    <property type="term" value="F:sphingomyelin phosphodiesterase activity"/>
    <property type="evidence" value="ECO:0007669"/>
    <property type="project" value="InterPro"/>
</dbReference>
<organism evidence="4 5">
    <name type="scientific">Vibrio sagamiensis NBRC 104589</name>
    <dbReference type="NCBI Taxonomy" id="1219064"/>
    <lineage>
        <taxon>Bacteria</taxon>
        <taxon>Pseudomonadati</taxon>
        <taxon>Pseudomonadota</taxon>
        <taxon>Gammaproteobacteria</taxon>
        <taxon>Vibrionales</taxon>
        <taxon>Vibrionaceae</taxon>
        <taxon>Vibrio</taxon>
    </lineage>
</organism>
<evidence type="ECO:0000313" key="4">
    <source>
        <dbReference type="EMBL" id="GEM76756.1"/>
    </source>
</evidence>
<gene>
    <name evidence="4" type="ORF">VSA01S_28680</name>
</gene>
<dbReference type="PROSITE" id="PS50835">
    <property type="entry name" value="IG_LIKE"/>
    <property type="match status" value="1"/>
</dbReference>
<dbReference type="PANTHER" id="PTHR16320">
    <property type="entry name" value="SPHINGOMYELINASE FAMILY MEMBER"/>
    <property type="match status" value="1"/>
</dbReference>
<evidence type="ECO:0000256" key="2">
    <source>
        <dbReference type="ARBA" id="ARBA00022801"/>
    </source>
</evidence>
<dbReference type="Pfam" id="PF03372">
    <property type="entry name" value="Exo_endo_phos"/>
    <property type="match status" value="1"/>
</dbReference>
<dbReference type="InterPro" id="IPR017766">
    <property type="entry name" value="Sphingomyelinase/PLipase_C"/>
</dbReference>
<dbReference type="PANTHER" id="PTHR16320:SF23">
    <property type="entry name" value="SPHINGOMYELINASE C 1"/>
    <property type="match status" value="1"/>
</dbReference>
<dbReference type="OrthoDB" id="338539at2"/>
<dbReference type="Proteomes" id="UP000321922">
    <property type="component" value="Unassembled WGS sequence"/>
</dbReference>
<dbReference type="InterPro" id="IPR036691">
    <property type="entry name" value="Endo/exonu/phosph_ase_sf"/>
</dbReference>
<dbReference type="InterPro" id="IPR007110">
    <property type="entry name" value="Ig-like_dom"/>
</dbReference>
<keyword evidence="2" id="KW-0378">Hydrolase</keyword>
<dbReference type="RefSeq" id="WP_039980091.1">
    <property type="nucleotide sequence ID" value="NZ_BAOJ01000027.1"/>
</dbReference>
<dbReference type="EMBL" id="BJXJ01000031">
    <property type="protein sequence ID" value="GEM76756.1"/>
    <property type="molecule type" value="Genomic_DNA"/>
</dbReference>
<comment type="caution">
    <text evidence="4">The sequence shown here is derived from an EMBL/GenBank/DDBJ whole genome shotgun (WGS) entry which is preliminary data.</text>
</comment>
<dbReference type="Gene3D" id="3.60.10.10">
    <property type="entry name" value="Endonuclease/exonuclease/phosphatase"/>
    <property type="match status" value="1"/>
</dbReference>
<dbReference type="InterPro" id="IPR005135">
    <property type="entry name" value="Endo/exonuclease/phosphatase"/>
</dbReference>
<dbReference type="GO" id="GO:0005576">
    <property type="term" value="C:extracellular region"/>
    <property type="evidence" value="ECO:0007669"/>
    <property type="project" value="InterPro"/>
</dbReference>
<reference evidence="4 5" key="1">
    <citation type="submission" date="2019-07" db="EMBL/GenBank/DDBJ databases">
        <title>Whole genome shotgun sequence of Vibrio sagamiensis NBRC 104589.</title>
        <authorList>
            <person name="Hosoyama A."/>
            <person name="Uohara A."/>
            <person name="Ohji S."/>
            <person name="Ichikawa N."/>
        </authorList>
    </citation>
    <scope>NUCLEOTIDE SEQUENCE [LARGE SCALE GENOMIC DNA]</scope>
    <source>
        <strain evidence="4 5">NBRC 104589</strain>
    </source>
</reference>
<feature type="domain" description="Ig-like" evidence="3">
    <location>
        <begin position="716"/>
        <end position="815"/>
    </location>
</feature>
<dbReference type="CDD" id="cd09078">
    <property type="entry name" value="nSMase"/>
    <property type="match status" value="1"/>
</dbReference>
<dbReference type="PROSITE" id="PS51257">
    <property type="entry name" value="PROKAR_LIPOPROTEIN"/>
    <property type="match status" value="1"/>
</dbReference>
<evidence type="ECO:0000313" key="5">
    <source>
        <dbReference type="Proteomes" id="UP000321922"/>
    </source>
</evidence>
<dbReference type="SUPFAM" id="SSF56219">
    <property type="entry name" value="DNase I-like"/>
    <property type="match status" value="1"/>
</dbReference>
<dbReference type="InterPro" id="IPR038772">
    <property type="entry name" value="Sph/SMPD2-like"/>
</dbReference>
<keyword evidence="1" id="KW-0732">Signal</keyword>
<accession>A0A511QHZ0</accession>
<evidence type="ECO:0000256" key="1">
    <source>
        <dbReference type="ARBA" id="ARBA00022729"/>
    </source>
</evidence>
<sequence>MIKPFVCSLFILLLTACDGSGGLPKQDAGNNNPVIIASKPIINITDLPTKIFAGETLTLHGIAWDNTTDIASISWSSTGMKLLNQDIQLQSNDSEQEPTRFTVRFLVDQVLVPQKGTILGTATSLSGQKSDNKPIELTIFIKENADNTKPSVSIPRISLNKMIGPITGGQTITITGKTWDRVGDITQFNWKTQHLELVKQSLIPATGDSEQDPLSFSATFKIDDVTQATSATLDVLSISSTEHQSPHATMTLAIEPDTKPAPIALPKIKFDRLSLTAVSGRPFVVTGRAWDEFGDTASIAWDNSEHFAIIDEKTELEADSSSPFPIYFEATLVALDVSTTTSAPIQASITAESGASQTTSATLTILPEHTPLSKTYIELTGIPDSVNSGEIFTISGTTWADDGDIKSLEWTNPHLTLLNQETELIENDSEQNPSTFKATFVADTLLDIDKTATVSVTATSTEYNESTPASETITIIARKEDTQPIHVSRPHIKILSNLANSLESGQTFTITGKVWDDAGDVTALNWTTENATLINQIFTPAEGDSKLNPNTFKVTFRADQVRYDLLASVSVIATSSDQMQSSPQTTNFTIISRDFSDASYPHIILAPIENNILTGTTIAVSGTTWDSAKGDITSLEWDAENLTLESQTFTPIEGDSIENKVSFKATFKAKEVTEDLSASITVTAHSDKGEQIQSKLDDLTIIARKENNERPVISKPTVTLTPSRDTLRPGETVTLTAEAYSTNANIDSVEWKTDSSDLSLLHADDIPTGSTDSKDKPLTLNAKFQASDFVSLEQANITVIVRGGSTGIPTSKSAKIELKPWSKPTLVKVTATPEVSSGQTITFELDAFDEDSYISHVKWFTDSPNGEVTLPSYDVPSSHQNDSADSLLEIDTFFETKDGLLNDLDVNVWAEVTSFNGTQSITEKQPVKIKKAVRPTIGVMTHAYRGDHQHLNPTQPIQDNDQITISATASAETATAGLDEIKITSYRWSQMPGDEVELTLDESEQSIPAQDQKNTVNTPLNITLPKTGKDGSDSETIYNLKLIVTDERGLESEAKEFELRVKPRTQLKVITANVFLIPLGTVERDKRISEYLKVKNDLFDFNDVVVLNEAFAGTIAGSYTQRLFDGLKTTFPYTTDPNEDSGLRLNKGVVVLSKEPIIQPAVYRVFAQACGEDEGANKGFIHVKIRKNDRIYNIIATHTQADTNACIFGSTPEGIRKAQFEEIKQYIDESLRTKAMDTSEYLYIVGDLNVVKESAEHAQMMSILSTNEPVHRGLKYSWDPHLNSLASYKNSGWNQDGQLLDYILSVKGFAQPRAWHNVVLDPTVKDVYYHVVSVPSLNAGRHYLNDLSDHFPAIGFEYLESGIPTKSFRGQNKRYNTIKFRHKDTGQYIKAGANTGIVGSWTAGDYVLIEDHTDEADIEWAIDSQYPSYWLNNDTNSFPTCLLDDSFVEIESLRHKSYFLNYTELYPSYYKLYTNASKWLSIEKVDDYGNRLSGCIENGDKIYLRDGADTSSSWSYASRVVSSGVPYFRINEYRADADIFLVEMPEAIPLDWSDLPD</sequence>
<evidence type="ECO:0000259" key="3">
    <source>
        <dbReference type="PROSITE" id="PS50835"/>
    </source>
</evidence>
<proteinExistence type="predicted"/>